<sequence length="639" mass="73888">MSVRVFNPVMTWKCPRRSTYQLWTTTTSTLSSSSSKQSTRTFSKLPRKMTSNNAAFKEPKWWKESVIYQIYPASFRDLNGDGWGDVKGITSKVDYLKDLGVDIVWTSPIYKSPQADMGYDIADYNDIDEKYGTLADVDELIAELGKRGMKLMMDLVVNHTSEEHAWFKESRSSKTSSKRDWYIWRPAKYSADGSRHPPNNWSMILGEMNSAWTWDPVTEEYYLSLFTPEQPDLNWENPAVREAVHDVLRFWLDRGVCGFRMDVINLISKVPGFPDGDIVAPDHLYQPGFKHFANGPRLHEYLRDLNQKVLSKYDSVTVGEMPFVRDENEVLNVVHPDRNELNMIFIFEIVDIDGIPNSYRLTQYDWKPSQIRTIMSKWQKKMAERGGWNSLFIENHDNPRSISRYVSDSDASRDKGAKLLSLMMTTLGGTLYVYQGQELGLRNFPLDWDVDEYKDIESINYYKKMVSMYPTDLRKQALAKHILQRKARDHSRTPMPWTDEAPNAGFADKGVKPWMRVNDDFKTYNAQSEAEPKEGDALSVLQFWRRGLQSRKQHKASFVYGDFELLGPETEENPVFAYKRSGGGETWVVLLNFSEEERTFRLDGVQIRKWVTGTYDGDVEKALGGEILLRPWEGLLGMC</sequence>
<dbReference type="FunFam" id="3.90.400.10:FF:000001">
    <property type="entry name" value="Maltase A3, isoform A"/>
    <property type="match status" value="1"/>
</dbReference>
<evidence type="ECO:0000313" key="7">
    <source>
        <dbReference type="EMBL" id="KAE9986759.1"/>
    </source>
</evidence>
<evidence type="ECO:0000259" key="6">
    <source>
        <dbReference type="SMART" id="SM00642"/>
    </source>
</evidence>
<comment type="similarity">
    <text evidence="1">Belongs to the glycosyl hydrolase 13 family.</text>
</comment>
<keyword evidence="5" id="KW-0462">Maltose metabolism</keyword>
<feature type="domain" description="Glycosyl hydrolase family 13 catalytic" evidence="6">
    <location>
        <begin position="69"/>
        <end position="485"/>
    </location>
</feature>
<protein>
    <recommendedName>
        <fullName evidence="6">Glycosyl hydrolase family 13 catalytic domain-containing protein</fullName>
    </recommendedName>
</protein>
<dbReference type="FunFam" id="3.20.20.80:FF:000087">
    <property type="entry name" value="Oligo-1,6-glucosidase IMA1"/>
    <property type="match status" value="1"/>
</dbReference>
<comment type="caution">
    <text evidence="7">The sequence shown here is derived from an EMBL/GenBank/DDBJ whole genome shotgun (WGS) entry which is preliminary data.</text>
</comment>
<evidence type="ECO:0000256" key="5">
    <source>
        <dbReference type="ARBA" id="ARBA00026248"/>
    </source>
</evidence>
<name>A0A8H3VD04_VENIN</name>
<dbReference type="SUPFAM" id="SSF51445">
    <property type="entry name" value="(Trans)glycosidases"/>
    <property type="match status" value="1"/>
</dbReference>
<dbReference type="InterPro" id="IPR013780">
    <property type="entry name" value="Glyco_hydro_b"/>
</dbReference>
<evidence type="ECO:0000256" key="1">
    <source>
        <dbReference type="ARBA" id="ARBA00008061"/>
    </source>
</evidence>
<evidence type="ECO:0000256" key="4">
    <source>
        <dbReference type="ARBA" id="ARBA00023295"/>
    </source>
</evidence>
<dbReference type="Gene3D" id="2.60.40.1180">
    <property type="entry name" value="Golgi alpha-mannosidase II"/>
    <property type="match status" value="1"/>
</dbReference>
<keyword evidence="3" id="KW-0325">Glycoprotein</keyword>
<proteinExistence type="inferred from homology"/>
<dbReference type="Pfam" id="PF00128">
    <property type="entry name" value="Alpha-amylase"/>
    <property type="match status" value="1"/>
</dbReference>
<gene>
    <name evidence="7" type="ORF">EG328_004777</name>
</gene>
<dbReference type="InterPro" id="IPR045857">
    <property type="entry name" value="O16G_dom_2"/>
</dbReference>
<dbReference type="GO" id="GO:0004575">
    <property type="term" value="F:sucrose alpha-glucosidase activity"/>
    <property type="evidence" value="ECO:0007669"/>
    <property type="project" value="TreeGrafter"/>
</dbReference>
<accession>A0A8H3VD04</accession>
<dbReference type="CDD" id="cd11333">
    <property type="entry name" value="AmyAc_SI_OligoGlu_DGase"/>
    <property type="match status" value="1"/>
</dbReference>
<organism evidence="7 8">
    <name type="scientific">Venturia inaequalis</name>
    <name type="common">Apple scab fungus</name>
    <dbReference type="NCBI Taxonomy" id="5025"/>
    <lineage>
        <taxon>Eukaryota</taxon>
        <taxon>Fungi</taxon>
        <taxon>Dikarya</taxon>
        <taxon>Ascomycota</taxon>
        <taxon>Pezizomycotina</taxon>
        <taxon>Dothideomycetes</taxon>
        <taxon>Pleosporomycetidae</taxon>
        <taxon>Venturiales</taxon>
        <taxon>Venturiaceae</taxon>
        <taxon>Venturia</taxon>
    </lineage>
</organism>
<dbReference type="InterPro" id="IPR006047">
    <property type="entry name" value="GH13_cat_dom"/>
</dbReference>
<dbReference type="PANTHER" id="PTHR10357">
    <property type="entry name" value="ALPHA-AMYLASE FAMILY MEMBER"/>
    <property type="match status" value="1"/>
</dbReference>
<evidence type="ECO:0000313" key="8">
    <source>
        <dbReference type="Proteomes" id="UP000447873"/>
    </source>
</evidence>
<dbReference type="InterPro" id="IPR017853">
    <property type="entry name" value="GH"/>
</dbReference>
<dbReference type="GO" id="GO:0004574">
    <property type="term" value="F:oligo-1,6-glucosidase activity"/>
    <property type="evidence" value="ECO:0007669"/>
    <property type="project" value="TreeGrafter"/>
</dbReference>
<dbReference type="Proteomes" id="UP000447873">
    <property type="component" value="Unassembled WGS sequence"/>
</dbReference>
<dbReference type="GO" id="GO:0033934">
    <property type="term" value="F:glucan 1,4-alpha-maltotriohydrolase activity"/>
    <property type="evidence" value="ECO:0007669"/>
    <property type="project" value="TreeGrafter"/>
</dbReference>
<dbReference type="GO" id="GO:0005987">
    <property type="term" value="P:sucrose catabolic process"/>
    <property type="evidence" value="ECO:0007669"/>
    <property type="project" value="TreeGrafter"/>
</dbReference>
<evidence type="ECO:0000256" key="2">
    <source>
        <dbReference type="ARBA" id="ARBA00022801"/>
    </source>
</evidence>
<dbReference type="FunFam" id="3.20.20.80:FF:000064">
    <property type="entry name" value="Oligo-1,6-glucosidase"/>
    <property type="match status" value="1"/>
</dbReference>
<keyword evidence="4" id="KW-0326">Glycosidase</keyword>
<dbReference type="EMBL" id="WNWS01000026">
    <property type="protein sequence ID" value="KAE9986759.1"/>
    <property type="molecule type" value="Genomic_DNA"/>
</dbReference>
<dbReference type="PANTHER" id="PTHR10357:SF232">
    <property type="entry name" value="GLYCOSYL HYDROLASE FAMILY 13 CATALYTIC DOMAIN-CONTAINING PROTEIN"/>
    <property type="match status" value="1"/>
</dbReference>
<dbReference type="Gene3D" id="3.90.400.10">
    <property type="entry name" value="Oligo-1,6-glucosidase, Domain 2"/>
    <property type="match status" value="1"/>
</dbReference>
<dbReference type="Gene3D" id="3.20.20.80">
    <property type="entry name" value="Glycosidases"/>
    <property type="match status" value="1"/>
</dbReference>
<dbReference type="GO" id="GO:0004556">
    <property type="term" value="F:alpha-amylase activity"/>
    <property type="evidence" value="ECO:0007669"/>
    <property type="project" value="TreeGrafter"/>
</dbReference>
<evidence type="ECO:0000256" key="3">
    <source>
        <dbReference type="ARBA" id="ARBA00023180"/>
    </source>
</evidence>
<dbReference type="SMART" id="SM00642">
    <property type="entry name" value="Aamy"/>
    <property type="match status" value="1"/>
</dbReference>
<dbReference type="SUPFAM" id="SSF51011">
    <property type="entry name" value="Glycosyl hydrolase domain"/>
    <property type="match status" value="1"/>
</dbReference>
<keyword evidence="2" id="KW-0378">Hydrolase</keyword>
<dbReference type="AlphaFoldDB" id="A0A8H3VD04"/>
<dbReference type="GO" id="GO:0000025">
    <property type="term" value="P:maltose catabolic process"/>
    <property type="evidence" value="ECO:0007669"/>
    <property type="project" value="TreeGrafter"/>
</dbReference>
<reference evidence="7 8" key="1">
    <citation type="submission" date="2018-12" db="EMBL/GenBank/DDBJ databases">
        <title>Venturia inaequalis Genome Resource.</title>
        <authorList>
            <person name="Lichtner F.J."/>
        </authorList>
    </citation>
    <scope>NUCLEOTIDE SEQUENCE [LARGE SCALE GENOMIC DNA]</scope>
    <source>
        <strain evidence="7 8">120213</strain>
    </source>
</reference>